<keyword evidence="2" id="KW-1185">Reference proteome</keyword>
<dbReference type="Proteomes" id="UP000015103">
    <property type="component" value="Unassembled WGS sequence"/>
</dbReference>
<protein>
    <submittedName>
        <fullName evidence="1">Uncharacterized protein</fullName>
    </submittedName>
</protein>
<dbReference type="EnsemblMetazoa" id="RPRC010946-RA">
    <property type="protein sequence ID" value="RPRC010946-PA"/>
    <property type="gene ID" value="RPRC010946"/>
</dbReference>
<dbReference type="HOGENOM" id="CLU_221949_0_0_1"/>
<evidence type="ECO:0000313" key="2">
    <source>
        <dbReference type="Proteomes" id="UP000015103"/>
    </source>
</evidence>
<sequence length="23" mass="2743">MSQTLMLAILIYKIFVQIEHHLT</sequence>
<reference evidence="2" key="1">
    <citation type="submission" date="2015-04" db="EMBL/GenBank/DDBJ databases">
        <authorList>
            <person name="Wilson R.K."/>
            <person name="Warren W."/>
            <person name="Dotson E."/>
            <person name="Oliveira P.L."/>
        </authorList>
    </citation>
    <scope>NUCLEOTIDE SEQUENCE</scope>
</reference>
<evidence type="ECO:0000313" key="1">
    <source>
        <dbReference type="EnsemblMetazoa" id="RPRC010946-PA"/>
    </source>
</evidence>
<reference evidence="1" key="2">
    <citation type="submission" date="2015-05" db="UniProtKB">
        <authorList>
            <consortium name="EnsemblMetazoa"/>
        </authorList>
    </citation>
    <scope>IDENTIFICATION</scope>
</reference>
<dbReference type="InParanoid" id="T1I3S7"/>
<organism evidence="1 2">
    <name type="scientific">Rhodnius prolixus</name>
    <name type="common">Triatomid bug</name>
    <dbReference type="NCBI Taxonomy" id="13249"/>
    <lineage>
        <taxon>Eukaryota</taxon>
        <taxon>Metazoa</taxon>
        <taxon>Ecdysozoa</taxon>
        <taxon>Arthropoda</taxon>
        <taxon>Hexapoda</taxon>
        <taxon>Insecta</taxon>
        <taxon>Pterygota</taxon>
        <taxon>Neoptera</taxon>
        <taxon>Paraneoptera</taxon>
        <taxon>Hemiptera</taxon>
        <taxon>Heteroptera</taxon>
        <taxon>Panheteroptera</taxon>
        <taxon>Cimicomorpha</taxon>
        <taxon>Reduviidae</taxon>
        <taxon>Triatominae</taxon>
        <taxon>Rhodnius</taxon>
    </lineage>
</organism>
<proteinExistence type="predicted"/>
<dbReference type="EMBL" id="ACPB03042494">
    <property type="status" value="NOT_ANNOTATED_CDS"/>
    <property type="molecule type" value="Genomic_DNA"/>
</dbReference>
<dbReference type="EMBL" id="ACPB03031767">
    <property type="status" value="NOT_ANNOTATED_CDS"/>
    <property type="molecule type" value="Genomic_DNA"/>
</dbReference>
<dbReference type="EnsemblMetazoa" id="RPRC003490-RA">
    <property type="protein sequence ID" value="RPRC003490-PA"/>
    <property type="gene ID" value="RPRC003490"/>
</dbReference>
<accession>T1I3S7</accession>
<dbReference type="VEuPathDB" id="VectorBase:RPRC010946"/>
<name>T1I3S7_RHOPR</name>
<dbReference type="AlphaFoldDB" id="T1I3S7"/>
<dbReference type="VEuPathDB" id="VectorBase:RPRC003490"/>